<organism evidence="2 3">
    <name type="scientific">Ranitomeya imitator</name>
    <name type="common">mimic poison frog</name>
    <dbReference type="NCBI Taxonomy" id="111125"/>
    <lineage>
        <taxon>Eukaryota</taxon>
        <taxon>Metazoa</taxon>
        <taxon>Chordata</taxon>
        <taxon>Craniata</taxon>
        <taxon>Vertebrata</taxon>
        <taxon>Euteleostomi</taxon>
        <taxon>Amphibia</taxon>
        <taxon>Batrachia</taxon>
        <taxon>Anura</taxon>
        <taxon>Neobatrachia</taxon>
        <taxon>Hyloidea</taxon>
        <taxon>Dendrobatidae</taxon>
        <taxon>Dendrobatinae</taxon>
        <taxon>Ranitomeya</taxon>
    </lineage>
</organism>
<feature type="compositionally biased region" description="Basic and acidic residues" evidence="1">
    <location>
        <begin position="172"/>
        <end position="188"/>
    </location>
</feature>
<feature type="compositionally biased region" description="Polar residues" evidence="1">
    <location>
        <begin position="48"/>
        <end position="66"/>
    </location>
</feature>
<feature type="region of interest" description="Disordered" evidence="1">
    <location>
        <begin position="22"/>
        <end position="67"/>
    </location>
</feature>
<evidence type="ECO:0000256" key="1">
    <source>
        <dbReference type="SAM" id="MobiDB-lite"/>
    </source>
</evidence>
<feature type="compositionally biased region" description="Basic and acidic residues" evidence="1">
    <location>
        <begin position="196"/>
        <end position="218"/>
    </location>
</feature>
<evidence type="ECO:0000313" key="2">
    <source>
        <dbReference type="EMBL" id="CAJ0966202.1"/>
    </source>
</evidence>
<keyword evidence="3" id="KW-1185">Reference proteome</keyword>
<dbReference type="Proteomes" id="UP001176940">
    <property type="component" value="Unassembled WGS sequence"/>
</dbReference>
<accession>A0ABN9MHR5</accession>
<evidence type="ECO:0000313" key="3">
    <source>
        <dbReference type="Proteomes" id="UP001176940"/>
    </source>
</evidence>
<sequence length="224" mass="25359">MGGLTGFSSLAEGYMRLDESGIGAPSKSFLETPDDGGSHPFLRAYGPPSSNVKELPEGNNQASSLKTSEEQDMAYFERRYQERIRKDKLDYTHPEAVPVWSDPMGVAVRVRRLPSSYNDVLFFASCRGSCAGVLCLQSTAVRRHRERSESPCALQYFTLPSTGQIGTTAPEPRQEAKKRTTLYEDGRRRTVTPIGRNRDRPWLQKEREQKRLSKDPKHPRNQRP</sequence>
<protein>
    <submittedName>
        <fullName evidence="2">Uncharacterized protein</fullName>
    </submittedName>
</protein>
<name>A0ABN9MHR5_9NEOB</name>
<proteinExistence type="predicted"/>
<comment type="caution">
    <text evidence="2">The sequence shown here is derived from an EMBL/GenBank/DDBJ whole genome shotgun (WGS) entry which is preliminary data.</text>
</comment>
<feature type="region of interest" description="Disordered" evidence="1">
    <location>
        <begin position="162"/>
        <end position="224"/>
    </location>
</feature>
<gene>
    <name evidence="2" type="ORF">RIMI_LOCUS21045912</name>
</gene>
<dbReference type="EMBL" id="CAUEEQ010072686">
    <property type="protein sequence ID" value="CAJ0966202.1"/>
    <property type="molecule type" value="Genomic_DNA"/>
</dbReference>
<reference evidence="2" key="1">
    <citation type="submission" date="2023-07" db="EMBL/GenBank/DDBJ databases">
        <authorList>
            <person name="Stuckert A."/>
        </authorList>
    </citation>
    <scope>NUCLEOTIDE SEQUENCE</scope>
</reference>